<accession>A0A0F9C2K2</accession>
<feature type="non-terminal residue" evidence="1">
    <location>
        <position position="1"/>
    </location>
</feature>
<proteinExistence type="predicted"/>
<comment type="caution">
    <text evidence="1">The sequence shown here is derived from an EMBL/GenBank/DDBJ whole genome shotgun (WGS) entry which is preliminary data.</text>
</comment>
<reference evidence="1" key="1">
    <citation type="journal article" date="2015" name="Nature">
        <title>Complex archaea that bridge the gap between prokaryotes and eukaryotes.</title>
        <authorList>
            <person name="Spang A."/>
            <person name="Saw J.H."/>
            <person name="Jorgensen S.L."/>
            <person name="Zaremba-Niedzwiedzka K."/>
            <person name="Martijn J."/>
            <person name="Lind A.E."/>
            <person name="van Eijk R."/>
            <person name="Schleper C."/>
            <person name="Guy L."/>
            <person name="Ettema T.J."/>
        </authorList>
    </citation>
    <scope>NUCLEOTIDE SEQUENCE</scope>
</reference>
<dbReference type="EMBL" id="LAZR01035102">
    <property type="protein sequence ID" value="KKL28425.1"/>
    <property type="molecule type" value="Genomic_DNA"/>
</dbReference>
<organism evidence="1">
    <name type="scientific">marine sediment metagenome</name>
    <dbReference type="NCBI Taxonomy" id="412755"/>
    <lineage>
        <taxon>unclassified sequences</taxon>
        <taxon>metagenomes</taxon>
        <taxon>ecological metagenomes</taxon>
    </lineage>
</organism>
<dbReference type="AlphaFoldDB" id="A0A0F9C2K2"/>
<evidence type="ECO:0000313" key="1">
    <source>
        <dbReference type="EMBL" id="KKL28425.1"/>
    </source>
</evidence>
<protein>
    <submittedName>
        <fullName evidence="1">Uncharacterized protein</fullName>
    </submittedName>
</protein>
<name>A0A0F9C2K2_9ZZZZ</name>
<gene>
    <name evidence="1" type="ORF">LCGC14_2375290</name>
</gene>
<sequence>IGIVVLMAVGLLGCIALAFGLELGGLQWKRYFAPKHEEVRREVFMETRSFNEAKLQQLSKLRLEYLREDDADFKAALASTIRHTFAEYDETRLPQELRTFLHEIKYGTP</sequence>